<dbReference type="EMBL" id="QXGK01000009">
    <property type="protein sequence ID" value="RSX56596.1"/>
    <property type="molecule type" value="Genomic_DNA"/>
</dbReference>
<proteinExistence type="predicted"/>
<feature type="compositionally biased region" description="Low complexity" evidence="1">
    <location>
        <begin position="160"/>
        <end position="174"/>
    </location>
</feature>
<evidence type="ECO:0000313" key="2">
    <source>
        <dbReference type="EMBL" id="RSX56596.1"/>
    </source>
</evidence>
<comment type="caution">
    <text evidence="2">The sequence shown here is derived from an EMBL/GenBank/DDBJ whole genome shotgun (WGS) entry which is preliminary data.</text>
</comment>
<dbReference type="Proteomes" id="UP000287470">
    <property type="component" value="Unassembled WGS sequence"/>
</dbReference>
<name>A0A430FU69_9BIFI</name>
<keyword evidence="3" id="KW-1185">Reference proteome</keyword>
<evidence type="ECO:0000313" key="3">
    <source>
        <dbReference type="Proteomes" id="UP000287470"/>
    </source>
</evidence>
<organism evidence="2 3">
    <name type="scientific">Bifidobacterium samirii</name>
    <dbReference type="NCBI Taxonomy" id="2306974"/>
    <lineage>
        <taxon>Bacteria</taxon>
        <taxon>Bacillati</taxon>
        <taxon>Actinomycetota</taxon>
        <taxon>Actinomycetes</taxon>
        <taxon>Bifidobacteriales</taxon>
        <taxon>Bifidobacteriaceae</taxon>
        <taxon>Bifidobacterium</taxon>
    </lineage>
</organism>
<sequence>MPGDLLRTMAGDLGLHRMGGEDDTRFACRVSYSALRFWMQAFCLDDGYGGAYGVSESAIIRKSAIWLRNLADLYPGILDWYRFYDAAGARGLASILHTLAAMRDLVKTEDGLYRCAAMHTAPAGTYARIRLGLADPTDMDDRPPISGMGFIAKGPARTESAPTPAQATSSSASAKARIRPGGDDGHVIIELNRVPRSSPDWQCFFMLTWPLRDVTDRQRRMARVEYAPLLADLLRFCGFQVQPS</sequence>
<dbReference type="AlphaFoldDB" id="A0A430FU69"/>
<feature type="region of interest" description="Disordered" evidence="1">
    <location>
        <begin position="155"/>
        <end position="181"/>
    </location>
</feature>
<evidence type="ECO:0000256" key="1">
    <source>
        <dbReference type="SAM" id="MobiDB-lite"/>
    </source>
</evidence>
<reference evidence="2 3" key="1">
    <citation type="submission" date="2018-09" db="EMBL/GenBank/DDBJ databases">
        <title>Characterization of the phylogenetic diversity of five novel species belonging to the genus Bifidobacterium.</title>
        <authorList>
            <person name="Lugli G.A."/>
            <person name="Duranti S."/>
            <person name="Milani C."/>
        </authorList>
    </citation>
    <scope>NUCLEOTIDE SEQUENCE [LARGE SCALE GENOMIC DNA]</scope>
    <source>
        <strain evidence="2 3">2033B</strain>
    </source>
</reference>
<gene>
    <name evidence="2" type="ORF">D2E24_1141</name>
</gene>
<protein>
    <submittedName>
        <fullName evidence="2">Uncharacterized protein</fullName>
    </submittedName>
</protein>
<accession>A0A430FU69</accession>